<dbReference type="InterPro" id="IPR029063">
    <property type="entry name" value="SAM-dependent_MTases_sf"/>
</dbReference>
<evidence type="ECO:0000313" key="8">
    <source>
        <dbReference type="Proteomes" id="UP001487740"/>
    </source>
</evidence>
<dbReference type="SUPFAM" id="SSF53335">
    <property type="entry name" value="S-adenosyl-L-methionine-dependent methyltransferases"/>
    <property type="match status" value="1"/>
</dbReference>
<dbReference type="PANTHER" id="PTHR12843:SF5">
    <property type="entry name" value="EEF1A LYSINE METHYLTRANSFERASE 2"/>
    <property type="match status" value="1"/>
</dbReference>
<comment type="subcellular location">
    <subcellularLocation>
        <location evidence="5">Cytoplasm</location>
    </subcellularLocation>
</comment>
<keyword evidence="3 5" id="KW-0808">Transferase</keyword>
<evidence type="ECO:0000256" key="5">
    <source>
        <dbReference type="HAMAP-Rule" id="MF_03188"/>
    </source>
</evidence>
<dbReference type="GO" id="GO:0016279">
    <property type="term" value="F:protein-lysine N-methyltransferase activity"/>
    <property type="evidence" value="ECO:0007669"/>
    <property type="project" value="UniProtKB-UniRule"/>
</dbReference>
<dbReference type="InterPro" id="IPR026635">
    <property type="entry name" value="Efm4/METTL10"/>
</dbReference>
<dbReference type="CDD" id="cd02440">
    <property type="entry name" value="AdoMet_MTases"/>
    <property type="match status" value="1"/>
</dbReference>
<comment type="caution">
    <text evidence="7">The sequence shown here is derived from an EMBL/GenBank/DDBJ whole genome shotgun (WGS) entry which is preliminary data.</text>
</comment>
<dbReference type="PANTHER" id="PTHR12843">
    <property type="entry name" value="PROTEIN-LYSINE N-METHYLTRANSFERASE METTL10"/>
    <property type="match status" value="1"/>
</dbReference>
<dbReference type="Pfam" id="PF13847">
    <property type="entry name" value="Methyltransf_31"/>
    <property type="match status" value="1"/>
</dbReference>
<evidence type="ECO:0000256" key="2">
    <source>
        <dbReference type="ARBA" id="ARBA00022603"/>
    </source>
</evidence>
<evidence type="ECO:0000256" key="3">
    <source>
        <dbReference type="ARBA" id="ARBA00022679"/>
    </source>
</evidence>
<dbReference type="GO" id="GO:0005737">
    <property type="term" value="C:cytoplasm"/>
    <property type="evidence" value="ECO:0007669"/>
    <property type="project" value="UniProtKB-SubCell"/>
</dbReference>
<dbReference type="AlphaFoldDB" id="A0AAW0TKD7"/>
<comment type="function">
    <text evidence="5">S-adenosyl-L-methionine-dependent protein-lysine N-methyltransferase that methylates elongation factor 1-alpha.</text>
</comment>
<keyword evidence="1 5" id="KW-0963">Cytoplasm</keyword>
<name>A0AAW0TKD7_SCYPA</name>
<reference evidence="7 8" key="1">
    <citation type="submission" date="2023-03" db="EMBL/GenBank/DDBJ databases">
        <title>High-quality genome of Scylla paramamosain provides insights in environmental adaptation.</title>
        <authorList>
            <person name="Zhang L."/>
        </authorList>
    </citation>
    <scope>NUCLEOTIDE SEQUENCE [LARGE SCALE GENOMIC DNA]</scope>
    <source>
        <strain evidence="7">LZ_2023a</strain>
        <tissue evidence="7">Muscle</tissue>
    </source>
</reference>
<evidence type="ECO:0000313" key="7">
    <source>
        <dbReference type="EMBL" id="KAK8387558.1"/>
    </source>
</evidence>
<comment type="similarity">
    <text evidence="5">Belongs to the class I-like SAM-binding methyltransferase superfamily. EFM4 family.</text>
</comment>
<dbReference type="GO" id="GO:0032259">
    <property type="term" value="P:methylation"/>
    <property type="evidence" value="ECO:0007669"/>
    <property type="project" value="UniProtKB-KW"/>
</dbReference>
<accession>A0AAW0TKD7</accession>
<evidence type="ECO:0000256" key="4">
    <source>
        <dbReference type="ARBA" id="ARBA00022691"/>
    </source>
</evidence>
<dbReference type="EC" id="2.1.1.-" evidence="5"/>
<organism evidence="7 8">
    <name type="scientific">Scylla paramamosain</name>
    <name type="common">Mud crab</name>
    <dbReference type="NCBI Taxonomy" id="85552"/>
    <lineage>
        <taxon>Eukaryota</taxon>
        <taxon>Metazoa</taxon>
        <taxon>Ecdysozoa</taxon>
        <taxon>Arthropoda</taxon>
        <taxon>Crustacea</taxon>
        <taxon>Multicrustacea</taxon>
        <taxon>Malacostraca</taxon>
        <taxon>Eumalacostraca</taxon>
        <taxon>Eucarida</taxon>
        <taxon>Decapoda</taxon>
        <taxon>Pleocyemata</taxon>
        <taxon>Brachyura</taxon>
        <taxon>Eubrachyura</taxon>
        <taxon>Portunoidea</taxon>
        <taxon>Portunidae</taxon>
        <taxon>Portuninae</taxon>
        <taxon>Scylla</taxon>
    </lineage>
</organism>
<dbReference type="HAMAP" id="MF_03188">
    <property type="entry name" value="Methyltr_EFM4"/>
    <property type="match status" value="1"/>
</dbReference>
<gene>
    <name evidence="7" type="ORF">O3P69_018239</name>
</gene>
<proteinExistence type="inferred from homology"/>
<keyword evidence="8" id="KW-1185">Reference proteome</keyword>
<keyword evidence="4 5" id="KW-0949">S-adenosyl-L-methionine</keyword>
<protein>
    <recommendedName>
        <fullName evidence="5">Protein-lysine N-methyltransferase O3P69_018239</fullName>
        <ecNumber evidence="5">2.1.1.-</ecNumber>
    </recommendedName>
</protein>
<dbReference type="Gene3D" id="3.40.50.150">
    <property type="entry name" value="Vaccinia Virus protein VP39"/>
    <property type="match status" value="1"/>
</dbReference>
<feature type="domain" description="Methyltransferase" evidence="6">
    <location>
        <begin position="56"/>
        <end position="182"/>
    </location>
</feature>
<evidence type="ECO:0000256" key="1">
    <source>
        <dbReference type="ARBA" id="ARBA00022490"/>
    </source>
</evidence>
<dbReference type="InterPro" id="IPR025714">
    <property type="entry name" value="Methyltranfer_dom"/>
</dbReference>
<evidence type="ECO:0000259" key="6">
    <source>
        <dbReference type="Pfam" id="PF13847"/>
    </source>
</evidence>
<keyword evidence="2 5" id="KW-0489">Methyltransferase</keyword>
<sequence length="215" mass="24087">MELPSSQLGTKEYWDAQYEHELANFESHGDIGEIWFEDSVDRLLEWILDTDLITTQSSIIDIGCGNGAFLLNLAAEGFTSLHGIDYSQKAVELAQAIAAQKEMNISYKKVDLVNCNEESLAIEYDVCHDKGTYDAVSLCPDDPSSKRAAYMKAIHRMTRKNGLFIITSCNWTQEELSEQFSDCFGILDKGFSTCTSTFKKIQKSSLPALIRIVLC</sequence>
<dbReference type="Proteomes" id="UP001487740">
    <property type="component" value="Unassembled WGS sequence"/>
</dbReference>
<dbReference type="EMBL" id="JARAKH010000030">
    <property type="protein sequence ID" value="KAK8387558.1"/>
    <property type="molecule type" value="Genomic_DNA"/>
</dbReference>